<gene>
    <name evidence="2" type="ORF">CGOC_LOCUS2651</name>
</gene>
<dbReference type="GO" id="GO:0016020">
    <property type="term" value="C:membrane"/>
    <property type="evidence" value="ECO:0007669"/>
    <property type="project" value="TreeGrafter"/>
</dbReference>
<evidence type="ECO:0008006" key="4">
    <source>
        <dbReference type="Google" id="ProtNLM"/>
    </source>
</evidence>
<evidence type="ECO:0000256" key="1">
    <source>
        <dbReference type="ARBA" id="ARBA00022598"/>
    </source>
</evidence>
<name>A0A3P6SGW5_CYLGO</name>
<dbReference type="PANTHER" id="PTHR43272:SF89">
    <property type="entry name" value="LONG-CHAIN-FATTY-ACID--COA LIGASE"/>
    <property type="match status" value="1"/>
</dbReference>
<dbReference type="PANTHER" id="PTHR43272">
    <property type="entry name" value="LONG-CHAIN-FATTY-ACID--COA LIGASE"/>
    <property type="match status" value="1"/>
</dbReference>
<keyword evidence="1" id="KW-0436">Ligase</keyword>
<accession>A0A3P6SGW5</accession>
<evidence type="ECO:0000313" key="3">
    <source>
        <dbReference type="Proteomes" id="UP000271889"/>
    </source>
</evidence>
<sequence>MLHKGIQKYDTIWDKLVFNKMRQVLGGRVRMLTTGGAPVIPAVMDFTRIAYGCPLVEG</sequence>
<reference evidence="2 3" key="1">
    <citation type="submission" date="2018-11" db="EMBL/GenBank/DDBJ databases">
        <authorList>
            <consortium name="Pathogen Informatics"/>
        </authorList>
    </citation>
    <scope>NUCLEOTIDE SEQUENCE [LARGE SCALE GENOMIC DNA]</scope>
</reference>
<evidence type="ECO:0000313" key="2">
    <source>
        <dbReference type="EMBL" id="VDK53351.1"/>
    </source>
</evidence>
<dbReference type="AlphaFoldDB" id="A0A3P6SGW5"/>
<dbReference type="Proteomes" id="UP000271889">
    <property type="component" value="Unassembled WGS sequence"/>
</dbReference>
<proteinExistence type="predicted"/>
<protein>
    <recommendedName>
        <fullName evidence="4">AMP-dependent synthetase/ligase domain-containing protein</fullName>
    </recommendedName>
</protein>
<keyword evidence="3" id="KW-1185">Reference proteome</keyword>
<organism evidence="2 3">
    <name type="scientific">Cylicostephanus goldi</name>
    <name type="common">Nematode worm</name>
    <dbReference type="NCBI Taxonomy" id="71465"/>
    <lineage>
        <taxon>Eukaryota</taxon>
        <taxon>Metazoa</taxon>
        <taxon>Ecdysozoa</taxon>
        <taxon>Nematoda</taxon>
        <taxon>Chromadorea</taxon>
        <taxon>Rhabditida</taxon>
        <taxon>Rhabditina</taxon>
        <taxon>Rhabditomorpha</taxon>
        <taxon>Strongyloidea</taxon>
        <taxon>Strongylidae</taxon>
        <taxon>Cylicostephanus</taxon>
    </lineage>
</organism>
<dbReference type="GO" id="GO:0005783">
    <property type="term" value="C:endoplasmic reticulum"/>
    <property type="evidence" value="ECO:0007669"/>
    <property type="project" value="TreeGrafter"/>
</dbReference>
<dbReference type="OrthoDB" id="5861838at2759"/>
<dbReference type="EMBL" id="UYRV01006100">
    <property type="protein sequence ID" value="VDK53351.1"/>
    <property type="molecule type" value="Genomic_DNA"/>
</dbReference>
<dbReference type="GO" id="GO:0004467">
    <property type="term" value="F:long-chain fatty acid-CoA ligase activity"/>
    <property type="evidence" value="ECO:0007669"/>
    <property type="project" value="TreeGrafter"/>
</dbReference>